<dbReference type="EMBL" id="MCGN01000011">
    <property type="protein sequence ID" value="ORY91073.1"/>
    <property type="molecule type" value="Genomic_DNA"/>
</dbReference>
<dbReference type="Pfam" id="PF17245">
    <property type="entry name" value="CDC24_OB2"/>
    <property type="match status" value="1"/>
</dbReference>
<dbReference type="Proteomes" id="UP000242180">
    <property type="component" value="Unassembled WGS sequence"/>
</dbReference>
<dbReference type="Gene3D" id="2.40.50.140">
    <property type="entry name" value="Nucleic acid-binding proteins"/>
    <property type="match status" value="1"/>
</dbReference>
<reference evidence="4 5" key="1">
    <citation type="submission" date="2016-07" db="EMBL/GenBank/DDBJ databases">
        <title>Pervasive Adenine N6-methylation of Active Genes in Fungi.</title>
        <authorList>
            <consortium name="DOE Joint Genome Institute"/>
            <person name="Mondo S.J."/>
            <person name="Dannebaum R.O."/>
            <person name="Kuo R.C."/>
            <person name="Labutti K."/>
            <person name="Haridas S."/>
            <person name="Kuo A."/>
            <person name="Salamov A."/>
            <person name="Ahrendt S.R."/>
            <person name="Lipzen A."/>
            <person name="Sullivan W."/>
            <person name="Andreopoulos W.B."/>
            <person name="Clum A."/>
            <person name="Lindquist E."/>
            <person name="Daum C."/>
            <person name="Ramamoorthy G.K."/>
            <person name="Gryganskyi A."/>
            <person name="Culley D."/>
            <person name="Magnuson J.K."/>
            <person name="James T.Y."/>
            <person name="O'Malley M.A."/>
            <person name="Stajich J.E."/>
            <person name="Spatafora J.W."/>
            <person name="Visel A."/>
            <person name="Grigoriev I.V."/>
        </authorList>
    </citation>
    <scope>NUCLEOTIDE SEQUENCE [LARGE SCALE GENOMIC DNA]</scope>
    <source>
        <strain evidence="4 5">NRRL 2496</strain>
    </source>
</reference>
<dbReference type="InterPro" id="IPR035203">
    <property type="entry name" value="Cdc24_OB3"/>
</dbReference>
<feature type="domain" description="Cell division control protein 24 OB" evidence="2">
    <location>
        <begin position="134"/>
        <end position="275"/>
    </location>
</feature>
<dbReference type="Pfam" id="PF17244">
    <property type="entry name" value="CDC24_OB3"/>
    <property type="match status" value="1"/>
</dbReference>
<feature type="domain" description="Cell division control protein 24 OB" evidence="3">
    <location>
        <begin position="21"/>
        <end position="83"/>
    </location>
</feature>
<comment type="caution">
    <text evidence="4">The sequence shown here is derived from an EMBL/GenBank/DDBJ whole genome shotgun (WGS) entry which is preliminary data.</text>
</comment>
<protein>
    <recommendedName>
        <fullName evidence="6">Replication protein A OB domain-containing protein</fullName>
    </recommendedName>
</protein>
<name>A0A1X2H0W3_SYNRA</name>
<evidence type="ECO:0008006" key="6">
    <source>
        <dbReference type="Google" id="ProtNLM"/>
    </source>
</evidence>
<dbReference type="OrthoDB" id="10265890at2759"/>
<evidence type="ECO:0000313" key="4">
    <source>
        <dbReference type="EMBL" id="ORY91073.1"/>
    </source>
</evidence>
<feature type="domain" description="Cell division control protein 24 OB" evidence="1">
    <location>
        <begin position="401"/>
        <end position="672"/>
    </location>
</feature>
<dbReference type="InterPro" id="IPR035201">
    <property type="entry name" value="Cdc24_OB1"/>
</dbReference>
<sequence length="728" mass="82470">MEFEHGVNRLQAKLEALLHRKQQLLQSLDNDCYTEDTAAVVPWWWVALGLAQCLKMYPSGVTETIALSDLEAKWERASTRFKKGYEHAFGALLDVYNGERDVLLEATVEFCAPIPRTHIYTLTIMQHNEHGVDVADMLAHPKFNILLSEARSQDRPFMEKRKIRMVSSPLLNAPVRQLRGDKELPRHISVARIAATDLLLFVLTAADVNYVKKEFNDTLRTTIPPGFMGFSTTKVHKLWLRITHIESRVHVDNKYTLNRGGQDPKFERTDIYVVDLGQDDAPAILSLYDEQMKLAHLLRRGDYIGLYHPSFPVAQTESQKKGSDIIFEYGDKTVLFTMSEEEASKAGIVRSFNDSKSASQLAPDSSPMTEFLWEERRKESKRDEDGLLDCAKIYKRILIRDLEPGMLNVTILGRIVALRENNPYVLEDGRTHMDRFAVRIMDSTGRIDVTLWDEAGRNIRNMRVGQVVLLAGLTTSKIYTHSKGTIWYVNGSPVSGTEIINVSSLKAMLTSSNLRRVTSIRDISDGPGNWQVAAMIVAWRLRARDAGVNAFRDSNFNPDGSVRKNSKTIAARVVFPAHAACLQPVTKVERQRHCRFCRTSFRKKDEVPVFRNRPHQTENKSEKAEEWIEWVLDDGSGKTLTAYGYEETLLSVSAAQFQHMSYNAQVGLLDSVVGKQFYCAVSRTSQDCCRIDQVAPLHPTSGNELMRCLHQGPKLEDDIGKAIEQLHS</sequence>
<dbReference type="InterPro" id="IPR012340">
    <property type="entry name" value="NA-bd_OB-fold"/>
</dbReference>
<dbReference type="Pfam" id="PF17246">
    <property type="entry name" value="CDC24_OB1"/>
    <property type="match status" value="1"/>
</dbReference>
<dbReference type="PANTHER" id="PTHR36033:SF1">
    <property type="entry name" value="NUCLEIC ACID-BINDING PROTEINS SUPERFAMILY"/>
    <property type="match status" value="1"/>
</dbReference>
<dbReference type="InterPro" id="IPR035200">
    <property type="entry name" value="Cdc24_OB2"/>
</dbReference>
<evidence type="ECO:0000259" key="1">
    <source>
        <dbReference type="Pfam" id="PF17244"/>
    </source>
</evidence>
<dbReference type="PANTHER" id="PTHR36033">
    <property type="entry name" value="NUCLEIC ACID-BINDING PROTEINS SUPERFAMILY"/>
    <property type="match status" value="1"/>
</dbReference>
<organism evidence="4 5">
    <name type="scientific">Syncephalastrum racemosum</name>
    <name type="common">Filamentous fungus</name>
    <dbReference type="NCBI Taxonomy" id="13706"/>
    <lineage>
        <taxon>Eukaryota</taxon>
        <taxon>Fungi</taxon>
        <taxon>Fungi incertae sedis</taxon>
        <taxon>Mucoromycota</taxon>
        <taxon>Mucoromycotina</taxon>
        <taxon>Mucoromycetes</taxon>
        <taxon>Mucorales</taxon>
        <taxon>Syncephalastraceae</taxon>
        <taxon>Syncephalastrum</taxon>
    </lineage>
</organism>
<gene>
    <name evidence="4" type="ORF">BCR43DRAFT_95242</name>
</gene>
<dbReference type="SUPFAM" id="SSF50249">
    <property type="entry name" value="Nucleic acid-binding proteins"/>
    <property type="match status" value="1"/>
</dbReference>
<evidence type="ECO:0000259" key="3">
    <source>
        <dbReference type="Pfam" id="PF17246"/>
    </source>
</evidence>
<dbReference type="AlphaFoldDB" id="A0A1X2H0W3"/>
<proteinExistence type="predicted"/>
<dbReference type="OMA" id="WEEAGHD"/>
<evidence type="ECO:0000313" key="5">
    <source>
        <dbReference type="Proteomes" id="UP000242180"/>
    </source>
</evidence>
<keyword evidence="5" id="KW-1185">Reference proteome</keyword>
<accession>A0A1X2H0W3</accession>
<dbReference type="InParanoid" id="A0A1X2H0W3"/>
<evidence type="ECO:0000259" key="2">
    <source>
        <dbReference type="Pfam" id="PF17245"/>
    </source>
</evidence>